<dbReference type="PIRSF" id="PIRSF004846">
    <property type="entry name" value="ModA"/>
    <property type="match status" value="1"/>
</dbReference>
<dbReference type="PANTHER" id="PTHR30632:SF14">
    <property type="entry name" value="TUNGSTATE_MOLYBDATE_CHROMATE-BINDING PROTEIN MODA"/>
    <property type="match status" value="1"/>
</dbReference>
<accession>A0A6M4MGZ1</accession>
<feature type="binding site" evidence="4">
    <location>
        <position position="74"/>
    </location>
    <ligand>
        <name>molybdate</name>
        <dbReference type="ChEBI" id="CHEBI:36264"/>
    </ligand>
</feature>
<dbReference type="RefSeq" id="WP_075609664.1">
    <property type="nucleotide sequence ID" value="NZ_CP052766.1"/>
</dbReference>
<dbReference type="PANTHER" id="PTHR30632">
    <property type="entry name" value="MOLYBDATE-BINDING PERIPLASMIC PROTEIN"/>
    <property type="match status" value="1"/>
</dbReference>
<evidence type="ECO:0000313" key="5">
    <source>
        <dbReference type="EMBL" id="QJR82343.1"/>
    </source>
</evidence>
<dbReference type="CDD" id="cd13539">
    <property type="entry name" value="PBP2_AvModA"/>
    <property type="match status" value="1"/>
</dbReference>
<dbReference type="Proteomes" id="UP000219285">
    <property type="component" value="Chromosome"/>
</dbReference>
<dbReference type="SUPFAM" id="SSF53850">
    <property type="entry name" value="Periplasmic binding protein-like II"/>
    <property type="match status" value="1"/>
</dbReference>
<keyword evidence="3" id="KW-0732">Signal</keyword>
<gene>
    <name evidence="5" type="primary">modA</name>
    <name evidence="5" type="ORF">CA267_017100</name>
</gene>
<dbReference type="GO" id="GO:0030973">
    <property type="term" value="F:molybdate ion binding"/>
    <property type="evidence" value="ECO:0007669"/>
    <property type="project" value="InterPro"/>
</dbReference>
<evidence type="ECO:0000256" key="1">
    <source>
        <dbReference type="ARBA" id="ARBA00009175"/>
    </source>
</evidence>
<dbReference type="AlphaFoldDB" id="A0A6M4MGZ1"/>
<dbReference type="InterPro" id="IPR005950">
    <property type="entry name" value="ModA"/>
</dbReference>
<sequence length="273" mass="29574">MIGKLIERIVAVLTFVIALCPVFLFPNQLCAAQATQEETLHIAVAANFAKPVKAISEEFETRSGVHAIITVASSGTLYAQIKSGAPFDVFLSADAERPLQLVEDGLVASSAVKTYAVGRLAYLSRSLAEPAIDDLKTAALAPNEKLAIANPRLAPYGLAAQQTLLKLALWQQMLPSLVYGKNILQAYQYYISGNVDNALVAWSLIKDRSSHVVLIPEHYHEPIVQKMAVMKAAAHPEAAARFMEYLLSPKVQKSLDDWGYGQALDTPGESLGN</sequence>
<evidence type="ECO:0000313" key="6">
    <source>
        <dbReference type="Proteomes" id="UP000219285"/>
    </source>
</evidence>
<keyword evidence="2 4" id="KW-0479">Metal-binding</keyword>
<keyword evidence="6" id="KW-1185">Reference proteome</keyword>
<dbReference type="EMBL" id="CP052766">
    <property type="protein sequence ID" value="QJR82343.1"/>
    <property type="molecule type" value="Genomic_DNA"/>
</dbReference>
<dbReference type="KEGG" id="apel:CA267_017100"/>
<reference evidence="5 6" key="2">
    <citation type="submission" date="2020-04" db="EMBL/GenBank/DDBJ databases">
        <title>Complete genome sequence of Alteromonas pelagimontana 5.12T.</title>
        <authorList>
            <person name="Sinha R.K."/>
            <person name="Krishnan K.P."/>
            <person name="Kurian J.P."/>
        </authorList>
    </citation>
    <scope>NUCLEOTIDE SEQUENCE [LARGE SCALE GENOMIC DNA]</scope>
    <source>
        <strain evidence="5 6">5.12</strain>
    </source>
</reference>
<protein>
    <submittedName>
        <fullName evidence="5">Molybdate ABC transporter substrate-binding protein</fullName>
    </submittedName>
</protein>
<feature type="binding site" evidence="4">
    <location>
        <position position="183"/>
    </location>
    <ligand>
        <name>molybdate</name>
        <dbReference type="ChEBI" id="CHEBI:36264"/>
    </ligand>
</feature>
<dbReference type="GO" id="GO:0015689">
    <property type="term" value="P:molybdate ion transport"/>
    <property type="evidence" value="ECO:0007669"/>
    <property type="project" value="InterPro"/>
</dbReference>
<dbReference type="Gene3D" id="3.40.190.10">
    <property type="entry name" value="Periplasmic binding protein-like II"/>
    <property type="match status" value="2"/>
</dbReference>
<dbReference type="InterPro" id="IPR044084">
    <property type="entry name" value="AvModA-like_subst-bd"/>
</dbReference>
<dbReference type="Pfam" id="PF13531">
    <property type="entry name" value="SBP_bac_11"/>
    <property type="match status" value="1"/>
</dbReference>
<reference evidence="6" key="1">
    <citation type="submission" date="2014-12" db="EMBL/GenBank/DDBJ databases">
        <title>Complete genome sequence of a multi-drug resistant Klebsiella pneumoniae.</title>
        <authorList>
            <person name="Hua X."/>
            <person name="Chen Q."/>
            <person name="Li X."/>
            <person name="Feng Y."/>
            <person name="Ruan Z."/>
            <person name="Yu Y."/>
        </authorList>
    </citation>
    <scope>NUCLEOTIDE SEQUENCE [LARGE SCALE GENOMIC DNA]</scope>
    <source>
        <strain evidence="6">5.12</strain>
    </source>
</reference>
<dbReference type="InterPro" id="IPR050682">
    <property type="entry name" value="ModA/WtpA"/>
</dbReference>
<dbReference type="NCBIfam" id="TIGR01256">
    <property type="entry name" value="modA"/>
    <property type="match status" value="1"/>
</dbReference>
<comment type="similarity">
    <text evidence="1">Belongs to the bacterial solute-binding protein ModA family.</text>
</comment>
<keyword evidence="4" id="KW-0500">Molybdenum</keyword>
<evidence type="ECO:0000256" key="4">
    <source>
        <dbReference type="PIRSR" id="PIRSR004846-1"/>
    </source>
</evidence>
<name>A0A6M4MGZ1_9ALTE</name>
<organism evidence="5 6">
    <name type="scientific">Alteromonas pelagimontana</name>
    <dbReference type="NCBI Taxonomy" id="1858656"/>
    <lineage>
        <taxon>Bacteria</taxon>
        <taxon>Pseudomonadati</taxon>
        <taxon>Pseudomonadota</taxon>
        <taxon>Gammaproteobacteria</taxon>
        <taxon>Alteromonadales</taxon>
        <taxon>Alteromonadaceae</taxon>
        <taxon>Alteromonas/Salinimonas group</taxon>
        <taxon>Alteromonas</taxon>
    </lineage>
</organism>
<evidence type="ECO:0000256" key="3">
    <source>
        <dbReference type="ARBA" id="ARBA00022729"/>
    </source>
</evidence>
<proteinExistence type="inferred from homology"/>
<dbReference type="GO" id="GO:0046872">
    <property type="term" value="F:metal ion binding"/>
    <property type="evidence" value="ECO:0007669"/>
    <property type="project" value="UniProtKB-KW"/>
</dbReference>
<evidence type="ECO:0000256" key="2">
    <source>
        <dbReference type="ARBA" id="ARBA00022723"/>
    </source>
</evidence>